<protein>
    <submittedName>
        <fullName evidence="2">Uncharacterized protein</fullName>
    </submittedName>
</protein>
<gene>
    <name evidence="2" type="ORF">AQUCO_05500126v1</name>
</gene>
<dbReference type="PANTHER" id="PTHR31268">
    <property type="match status" value="1"/>
</dbReference>
<dbReference type="InterPro" id="IPR008811">
    <property type="entry name" value="Glycosyl_hydrolases_36"/>
</dbReference>
<dbReference type="OrthoDB" id="1703069at2759"/>
<dbReference type="AlphaFoldDB" id="A0A2G5CH34"/>
<dbReference type="Proteomes" id="UP000230069">
    <property type="component" value="Unassembled WGS sequence"/>
</dbReference>
<evidence type="ECO:0000313" key="3">
    <source>
        <dbReference type="Proteomes" id="UP000230069"/>
    </source>
</evidence>
<dbReference type="InParanoid" id="A0A2G5CH34"/>
<proteinExistence type="predicted"/>
<dbReference type="Pfam" id="PF05691">
    <property type="entry name" value="Raffinose_syn"/>
    <property type="match status" value="1"/>
</dbReference>
<organism evidence="2 3">
    <name type="scientific">Aquilegia coerulea</name>
    <name type="common">Rocky mountain columbine</name>
    <dbReference type="NCBI Taxonomy" id="218851"/>
    <lineage>
        <taxon>Eukaryota</taxon>
        <taxon>Viridiplantae</taxon>
        <taxon>Streptophyta</taxon>
        <taxon>Embryophyta</taxon>
        <taxon>Tracheophyta</taxon>
        <taxon>Spermatophyta</taxon>
        <taxon>Magnoliopsida</taxon>
        <taxon>Ranunculales</taxon>
        <taxon>Ranunculaceae</taxon>
        <taxon>Thalictroideae</taxon>
        <taxon>Aquilegia</taxon>
    </lineage>
</organism>
<dbReference type="PANTHER" id="PTHR31268:SF26">
    <property type="entry name" value="GALACTINOL--SUCROSE GALACTOSYLTRANSFERASE"/>
    <property type="match status" value="1"/>
</dbReference>
<reference evidence="2 3" key="1">
    <citation type="submission" date="2017-09" db="EMBL/GenBank/DDBJ databases">
        <title>WGS assembly of Aquilegia coerulea Goldsmith.</title>
        <authorList>
            <person name="Hodges S."/>
            <person name="Kramer E."/>
            <person name="Nordborg M."/>
            <person name="Tomkins J."/>
            <person name="Borevitz J."/>
            <person name="Derieg N."/>
            <person name="Yan J."/>
            <person name="Mihaltcheva S."/>
            <person name="Hayes R.D."/>
            <person name="Rokhsar D."/>
        </authorList>
    </citation>
    <scope>NUCLEOTIDE SEQUENCE [LARGE SCALE GENOMIC DNA]</scope>
    <source>
        <strain evidence="3">cv. Goldsmith</strain>
    </source>
</reference>
<evidence type="ECO:0000256" key="1">
    <source>
        <dbReference type="ARBA" id="ARBA00023277"/>
    </source>
</evidence>
<keyword evidence="1" id="KW-0119">Carbohydrate metabolism</keyword>
<dbReference type="STRING" id="218851.A0A2G5CH34"/>
<dbReference type="EMBL" id="KZ305072">
    <property type="protein sequence ID" value="PIA30595.1"/>
    <property type="molecule type" value="Genomic_DNA"/>
</dbReference>
<evidence type="ECO:0000313" key="2">
    <source>
        <dbReference type="EMBL" id="PIA30595.1"/>
    </source>
</evidence>
<accession>A0A2G5CH34</accession>
<name>A0A2G5CH34_AQUCA</name>
<keyword evidence="3" id="KW-1185">Reference proteome</keyword>
<sequence length="77" mass="8390">MIPRVGNSGSDVLIETQMLLLESKEQAGIDNEESVSYVLLLPVLDGEFGSSLQGNSAKELQVCIESGEFLTRQFQNS</sequence>